<protein>
    <submittedName>
        <fullName evidence="3">Uncharacterized protein</fullName>
    </submittedName>
</protein>
<feature type="compositionally biased region" description="Polar residues" evidence="2">
    <location>
        <begin position="437"/>
        <end position="491"/>
    </location>
</feature>
<proteinExistence type="predicted"/>
<feature type="coiled-coil region" evidence="1">
    <location>
        <begin position="578"/>
        <end position="612"/>
    </location>
</feature>
<reference evidence="3" key="1">
    <citation type="submission" date="2021-06" db="EMBL/GenBank/DDBJ databases">
        <authorList>
            <person name="Hodson N. C."/>
            <person name="Mongue J. A."/>
            <person name="Jaron S. K."/>
        </authorList>
    </citation>
    <scope>NUCLEOTIDE SEQUENCE</scope>
</reference>
<dbReference type="EMBL" id="CAJVCH010154046">
    <property type="protein sequence ID" value="CAG7727813.1"/>
    <property type="molecule type" value="Genomic_DNA"/>
</dbReference>
<feature type="compositionally biased region" description="Low complexity" evidence="2">
    <location>
        <begin position="359"/>
        <end position="376"/>
    </location>
</feature>
<feature type="compositionally biased region" description="Low complexity" evidence="2">
    <location>
        <begin position="298"/>
        <end position="318"/>
    </location>
</feature>
<evidence type="ECO:0000256" key="1">
    <source>
        <dbReference type="SAM" id="Coils"/>
    </source>
</evidence>
<dbReference type="AlphaFoldDB" id="A0A8J2K1F3"/>
<sequence length="843" mass="94399">MMGDSYSTESNECGGRSSATYGITNRIPQDSPVHNYSWKLASMQVFLHVSPLCFAWQFFPSCRLVYIEYLCALWLLQLHSIALFTSNGKSITSPSVDDMDSLLCIEVVAKLEPVQRHKILRTSSQICLGFLNFDEEGQLKLGKNLKSPMESYLQLVVSVPCRCSQFTERHMSNVCLNHSIPMSNGSFSNLKSSDRMGVTTTAAPRQKSATKKVNKWDAVMSKINYDVKPKPAINAKEVIITKASQPAQKGARNSSLVKDNLVVRHRQLAHLRNERNASGTTVRSSSLLIDNHENDRYSVQSSTESESSLQESSGTSSSRTRVKKNAAESYRQTSDLSSASDNSASQRRLNRTVVKNKGASRLATVTSLASSSSQSTNQIEPRTDRRKPITFASATPLNPGCKTVPSRMSLPFSRTAALHLKPLRDRNRLGPDGKLSATDSDGILSSSQPPNSQNGVNQPIKSNNSSLANPPVSSNLIADNTNNNAPSAPCSNQAANAVENTRLKEELNRQYDLIADLKTQLEQSNSCLSNTKMKLEAQVKFSNQRFLAMAIAAQMFDFQRTTIKKKLSQERTLAQGREDQLVERLEEIQNLRVEFERERECIQEELSVMRKTDESQVEKLKELGVELNKKEELLSSMTKSHEGEVEDLKRKCQEELEATKEKYREEAQEEVKTQVIKRTLSSPHPSNTPNDLLHKEIASLQVVIEMRNVEIRNLRQELLTQKSYLEDLSSCKEQNKGLLAKVEDLNAQLNKSRNDKHDMQKKYQDAEDNASQALVQVSQLQYENEQLKWRLQSIRTDARVSELMSKSAVQLGCDSHLTLDYEAAVNSLRLDVDMAAPNGCVKQ</sequence>
<comment type="caution">
    <text evidence="3">The sequence shown here is derived from an EMBL/GenBank/DDBJ whole genome shotgun (WGS) entry which is preliminary data.</text>
</comment>
<dbReference type="Proteomes" id="UP000708208">
    <property type="component" value="Unassembled WGS sequence"/>
</dbReference>
<gene>
    <name evidence="3" type="ORF">AFUS01_LOCUS16637</name>
</gene>
<feature type="compositionally biased region" description="Polar residues" evidence="2">
    <location>
        <begin position="276"/>
        <end position="288"/>
    </location>
</feature>
<keyword evidence="4" id="KW-1185">Reference proteome</keyword>
<feature type="compositionally biased region" description="Low complexity" evidence="2">
    <location>
        <begin position="334"/>
        <end position="345"/>
    </location>
</feature>
<feature type="compositionally biased region" description="Basic and acidic residues" evidence="2">
    <location>
        <begin position="422"/>
        <end position="431"/>
    </location>
</feature>
<dbReference type="OrthoDB" id="10038993at2759"/>
<evidence type="ECO:0000313" key="4">
    <source>
        <dbReference type="Proteomes" id="UP000708208"/>
    </source>
</evidence>
<feature type="region of interest" description="Disordered" evidence="2">
    <location>
        <begin position="422"/>
        <end position="491"/>
    </location>
</feature>
<keyword evidence="1" id="KW-0175">Coiled coil</keyword>
<name>A0A8J2K1F3_9HEXA</name>
<feature type="coiled-coil region" evidence="1">
    <location>
        <begin position="500"/>
        <end position="538"/>
    </location>
</feature>
<feature type="region of interest" description="Disordered" evidence="2">
    <location>
        <begin position="272"/>
        <end position="407"/>
    </location>
</feature>
<feature type="coiled-coil region" evidence="1">
    <location>
        <begin position="638"/>
        <end position="673"/>
    </location>
</feature>
<organism evidence="3 4">
    <name type="scientific">Allacma fusca</name>
    <dbReference type="NCBI Taxonomy" id="39272"/>
    <lineage>
        <taxon>Eukaryota</taxon>
        <taxon>Metazoa</taxon>
        <taxon>Ecdysozoa</taxon>
        <taxon>Arthropoda</taxon>
        <taxon>Hexapoda</taxon>
        <taxon>Collembola</taxon>
        <taxon>Symphypleona</taxon>
        <taxon>Sminthuridae</taxon>
        <taxon>Allacma</taxon>
    </lineage>
</organism>
<accession>A0A8J2K1F3</accession>
<evidence type="ECO:0000256" key="2">
    <source>
        <dbReference type="SAM" id="MobiDB-lite"/>
    </source>
</evidence>
<feature type="coiled-coil region" evidence="1">
    <location>
        <begin position="728"/>
        <end position="783"/>
    </location>
</feature>
<evidence type="ECO:0000313" key="3">
    <source>
        <dbReference type="EMBL" id="CAG7727813.1"/>
    </source>
</evidence>